<evidence type="ECO:0000256" key="1">
    <source>
        <dbReference type="SAM" id="SignalP"/>
    </source>
</evidence>
<evidence type="ECO:0000313" key="2">
    <source>
        <dbReference type="EMBL" id="GES92506.1"/>
    </source>
</evidence>
<gene>
    <name evidence="2" type="ORF">RCL2_001928200</name>
</gene>
<name>A0A8H3LUS6_9GLOM</name>
<comment type="caution">
    <text evidence="2">The sequence shown here is derived from an EMBL/GenBank/DDBJ whole genome shotgun (WGS) entry which is preliminary data.</text>
</comment>
<dbReference type="Proteomes" id="UP000615446">
    <property type="component" value="Unassembled WGS sequence"/>
</dbReference>
<dbReference type="AlphaFoldDB" id="A0A8H3LUS6"/>
<feature type="chain" id="PRO_5034748728" evidence="1">
    <location>
        <begin position="19"/>
        <end position="66"/>
    </location>
</feature>
<protein>
    <submittedName>
        <fullName evidence="2">Uncharacterized protein</fullName>
    </submittedName>
</protein>
<dbReference type="EMBL" id="BLAL01000215">
    <property type="protein sequence ID" value="GES92506.1"/>
    <property type="molecule type" value="Genomic_DNA"/>
</dbReference>
<sequence>MIFFLNCLPFLPLPRTLTCVCHIMLVKPKFPKIKTKKNKINKLFSNYQIFYCNYLHHRLQINIYIL</sequence>
<organism evidence="2 3">
    <name type="scientific">Rhizophagus clarus</name>
    <dbReference type="NCBI Taxonomy" id="94130"/>
    <lineage>
        <taxon>Eukaryota</taxon>
        <taxon>Fungi</taxon>
        <taxon>Fungi incertae sedis</taxon>
        <taxon>Mucoromycota</taxon>
        <taxon>Glomeromycotina</taxon>
        <taxon>Glomeromycetes</taxon>
        <taxon>Glomerales</taxon>
        <taxon>Glomeraceae</taxon>
        <taxon>Rhizophagus</taxon>
    </lineage>
</organism>
<accession>A0A8H3LUS6</accession>
<feature type="signal peptide" evidence="1">
    <location>
        <begin position="1"/>
        <end position="18"/>
    </location>
</feature>
<evidence type="ECO:0000313" key="3">
    <source>
        <dbReference type="Proteomes" id="UP000615446"/>
    </source>
</evidence>
<keyword evidence="1" id="KW-0732">Signal</keyword>
<proteinExistence type="predicted"/>
<reference evidence="2" key="1">
    <citation type="submission" date="2019-10" db="EMBL/GenBank/DDBJ databases">
        <title>Conservation and host-specific expression of non-tandemly repeated heterogenous ribosome RNA gene in arbuscular mycorrhizal fungi.</title>
        <authorList>
            <person name="Maeda T."/>
            <person name="Kobayashi Y."/>
            <person name="Nakagawa T."/>
            <person name="Ezawa T."/>
            <person name="Yamaguchi K."/>
            <person name="Bino T."/>
            <person name="Nishimoto Y."/>
            <person name="Shigenobu S."/>
            <person name="Kawaguchi M."/>
        </authorList>
    </citation>
    <scope>NUCLEOTIDE SEQUENCE</scope>
    <source>
        <strain evidence="2">HR1</strain>
    </source>
</reference>